<protein>
    <recommendedName>
        <fullName evidence="2">Thiamine-monophosphate kinase</fullName>
        <shortName evidence="2">TMP kinase</shortName>
        <shortName evidence="2">Thiamine-phosphate kinase</shortName>
        <ecNumber evidence="2">2.7.4.16</ecNumber>
    </recommendedName>
</protein>
<evidence type="ECO:0000313" key="5">
    <source>
        <dbReference type="EMBL" id="QDU96096.1"/>
    </source>
</evidence>
<feature type="domain" description="PurM-like C-terminal" evidence="4">
    <location>
        <begin position="161"/>
        <end position="282"/>
    </location>
</feature>
<dbReference type="Gene3D" id="3.30.1330.10">
    <property type="entry name" value="PurM-like, N-terminal domain"/>
    <property type="match status" value="1"/>
</dbReference>
<feature type="binding site" evidence="2">
    <location>
        <position position="70"/>
    </location>
    <ligand>
        <name>Mg(2+)</name>
        <dbReference type="ChEBI" id="CHEBI:18420"/>
        <label>4</label>
    </ligand>
</feature>
<feature type="binding site" evidence="2">
    <location>
        <position position="194"/>
    </location>
    <ligand>
        <name>Mg(2+)</name>
        <dbReference type="ChEBI" id="CHEBI:18420"/>
        <label>5</label>
    </ligand>
</feature>
<dbReference type="SUPFAM" id="SSF56042">
    <property type="entry name" value="PurM C-terminal domain-like"/>
    <property type="match status" value="1"/>
</dbReference>
<dbReference type="InterPro" id="IPR006283">
    <property type="entry name" value="ThiL-like"/>
</dbReference>
<dbReference type="PANTHER" id="PTHR30270">
    <property type="entry name" value="THIAMINE-MONOPHOSPHATE KINASE"/>
    <property type="match status" value="1"/>
</dbReference>
<evidence type="ECO:0000256" key="2">
    <source>
        <dbReference type="HAMAP-Rule" id="MF_02128"/>
    </source>
</evidence>
<dbReference type="GO" id="GO:0009030">
    <property type="term" value="F:thiamine-phosphate kinase activity"/>
    <property type="evidence" value="ECO:0007669"/>
    <property type="project" value="UniProtKB-UniRule"/>
</dbReference>
<gene>
    <name evidence="2 5" type="primary">thiL</name>
    <name evidence="5" type="ORF">Pla8534_39150</name>
</gene>
<evidence type="ECO:0000259" key="3">
    <source>
        <dbReference type="Pfam" id="PF00586"/>
    </source>
</evidence>
<sequence length="305" mass="32606">MERSFIEYLQRNEPADDRVPVGIGDDAAVIRLGGDCVAAVDMITDEVDFILAECDPQRIGRKALAVNLSDMAAMAARPVAALVSLLLPREGGGVLAKQLYAGMAPLARQYSTSIAGGDTNSWNGKLAISVTVLGEPTPCGLLRRSGAQQGDHVLVTGDLGGSILGKHFDFMPRVEEAITLRRDYQASAAADISDGLLIDLDRLTRASSLGVELDLEAIPISAAARELAARVGPSTALDHALADGEDFELIFTAPPRAAEQLLRDQPLGVPVTRIGVMIARPGLWRRTPHGREALEPRGFEHRFTE</sequence>
<dbReference type="EMBL" id="CP036433">
    <property type="protein sequence ID" value="QDU96096.1"/>
    <property type="molecule type" value="Genomic_DNA"/>
</dbReference>
<proteinExistence type="inferred from homology"/>
<keyword evidence="2" id="KW-0479">Metal-binding</keyword>
<dbReference type="EC" id="2.7.4.16" evidence="2"/>
<dbReference type="InterPro" id="IPR036921">
    <property type="entry name" value="PurM-like_N_sf"/>
</dbReference>
<reference evidence="5 6" key="1">
    <citation type="submission" date="2019-02" db="EMBL/GenBank/DDBJ databases">
        <title>Deep-cultivation of Planctomycetes and their phenomic and genomic characterization uncovers novel biology.</title>
        <authorList>
            <person name="Wiegand S."/>
            <person name="Jogler M."/>
            <person name="Boedeker C."/>
            <person name="Pinto D."/>
            <person name="Vollmers J."/>
            <person name="Rivas-Marin E."/>
            <person name="Kohn T."/>
            <person name="Peeters S.H."/>
            <person name="Heuer A."/>
            <person name="Rast P."/>
            <person name="Oberbeckmann S."/>
            <person name="Bunk B."/>
            <person name="Jeske O."/>
            <person name="Meyerdierks A."/>
            <person name="Storesund J.E."/>
            <person name="Kallscheuer N."/>
            <person name="Luecker S."/>
            <person name="Lage O.M."/>
            <person name="Pohl T."/>
            <person name="Merkel B.J."/>
            <person name="Hornburger P."/>
            <person name="Mueller R.-W."/>
            <person name="Bruemmer F."/>
            <person name="Labrenz M."/>
            <person name="Spormann A.M."/>
            <person name="Op den Camp H."/>
            <person name="Overmann J."/>
            <person name="Amann R."/>
            <person name="Jetten M.S.M."/>
            <person name="Mascher T."/>
            <person name="Medema M.H."/>
            <person name="Devos D.P."/>
            <person name="Kaster A.-K."/>
            <person name="Ovreas L."/>
            <person name="Rohde M."/>
            <person name="Galperin M.Y."/>
            <person name="Jogler C."/>
        </authorList>
    </citation>
    <scope>NUCLEOTIDE SEQUENCE [LARGE SCALE GENOMIC DNA]</scope>
    <source>
        <strain evidence="5 6">Pla85_3_4</strain>
    </source>
</reference>
<feature type="binding site" evidence="2">
    <location>
        <position position="26"/>
    </location>
    <ligand>
        <name>Mg(2+)</name>
        <dbReference type="ChEBI" id="CHEBI:18420"/>
        <label>4</label>
    </ligand>
</feature>
<comment type="caution">
    <text evidence="2">Lacks conserved residue(s) required for the propagation of feature annotation.</text>
</comment>
<comment type="miscellaneous">
    <text evidence="2">Reaction mechanism of ThiL seems to utilize a direct, inline transfer of the gamma-phosphate of ATP to TMP rather than a phosphorylated enzyme intermediate.</text>
</comment>
<feature type="binding site" evidence="2">
    <location>
        <position position="70"/>
    </location>
    <ligand>
        <name>Mg(2+)</name>
        <dbReference type="ChEBI" id="CHEBI:18420"/>
        <label>2</label>
    </ligand>
</feature>
<dbReference type="UniPathway" id="UPA00060">
    <property type="reaction ID" value="UER00142"/>
</dbReference>
<evidence type="ECO:0000256" key="1">
    <source>
        <dbReference type="ARBA" id="ARBA00022977"/>
    </source>
</evidence>
<feature type="binding site" evidence="2">
    <location>
        <position position="70"/>
    </location>
    <ligand>
        <name>Mg(2+)</name>
        <dbReference type="ChEBI" id="CHEBI:18420"/>
        <label>3</label>
    </ligand>
</feature>
<dbReference type="SUPFAM" id="SSF55326">
    <property type="entry name" value="PurM N-terminal domain-like"/>
    <property type="match status" value="1"/>
</dbReference>
<dbReference type="GO" id="GO:0005524">
    <property type="term" value="F:ATP binding"/>
    <property type="evidence" value="ECO:0007669"/>
    <property type="project" value="UniProtKB-UniRule"/>
</dbReference>
<organism evidence="5 6">
    <name type="scientific">Lignipirellula cremea</name>
    <dbReference type="NCBI Taxonomy" id="2528010"/>
    <lineage>
        <taxon>Bacteria</taxon>
        <taxon>Pseudomonadati</taxon>
        <taxon>Planctomycetota</taxon>
        <taxon>Planctomycetia</taxon>
        <taxon>Pirellulales</taxon>
        <taxon>Pirellulaceae</taxon>
        <taxon>Lignipirellula</taxon>
    </lineage>
</organism>
<keyword evidence="2 5" id="KW-0418">Kinase</keyword>
<keyword evidence="2" id="KW-0460">Magnesium</keyword>
<feature type="binding site" evidence="2">
    <location>
        <position position="299"/>
    </location>
    <ligand>
        <name>substrate</name>
    </ligand>
</feature>
<comment type="similarity">
    <text evidence="2">Belongs to the thiamine-monophosphate kinase family.</text>
</comment>
<feature type="binding site" evidence="2">
    <location>
        <begin position="117"/>
        <end position="118"/>
    </location>
    <ligand>
        <name>ATP</name>
        <dbReference type="ChEBI" id="CHEBI:30616"/>
    </ligand>
</feature>
<keyword evidence="6" id="KW-1185">Reference proteome</keyword>
<comment type="catalytic activity">
    <reaction evidence="2">
        <text>thiamine phosphate + ATP = thiamine diphosphate + ADP</text>
        <dbReference type="Rhea" id="RHEA:15913"/>
        <dbReference type="ChEBI" id="CHEBI:30616"/>
        <dbReference type="ChEBI" id="CHEBI:37575"/>
        <dbReference type="ChEBI" id="CHEBI:58937"/>
        <dbReference type="ChEBI" id="CHEBI:456216"/>
        <dbReference type="EC" id="2.7.4.16"/>
    </reaction>
</comment>
<feature type="binding site" evidence="2">
    <location>
        <position position="118"/>
    </location>
    <ligand>
        <name>Mg(2+)</name>
        <dbReference type="ChEBI" id="CHEBI:18420"/>
        <label>1</label>
    </ligand>
</feature>
<dbReference type="Gene3D" id="3.90.650.10">
    <property type="entry name" value="PurM-like C-terminal domain"/>
    <property type="match status" value="1"/>
</dbReference>
<dbReference type="InterPro" id="IPR010918">
    <property type="entry name" value="PurM-like_C_dom"/>
</dbReference>
<dbReference type="GO" id="GO:0009228">
    <property type="term" value="P:thiamine biosynthetic process"/>
    <property type="evidence" value="ECO:0007669"/>
    <property type="project" value="UniProtKB-KW"/>
</dbReference>
<feature type="binding site" evidence="2">
    <location>
        <position position="144"/>
    </location>
    <ligand>
        <name>ATP</name>
        <dbReference type="ChEBI" id="CHEBI:30616"/>
    </ligand>
</feature>
<evidence type="ECO:0000259" key="4">
    <source>
        <dbReference type="Pfam" id="PF02769"/>
    </source>
</evidence>
<dbReference type="Proteomes" id="UP000317648">
    <property type="component" value="Chromosome"/>
</dbReference>
<feature type="binding site" evidence="2">
    <location>
        <position position="193"/>
    </location>
    <ligand>
        <name>ATP</name>
        <dbReference type="ChEBI" id="CHEBI:30616"/>
    </ligand>
</feature>
<name>A0A518DW83_9BACT</name>
<dbReference type="InterPro" id="IPR016188">
    <property type="entry name" value="PurM-like_N"/>
</dbReference>
<feature type="binding site" evidence="2">
    <location>
        <position position="26"/>
    </location>
    <ligand>
        <name>Mg(2+)</name>
        <dbReference type="ChEBI" id="CHEBI:18420"/>
        <label>3</label>
    </ligand>
</feature>
<dbReference type="AlphaFoldDB" id="A0A518DW83"/>
<feature type="binding site" evidence="2">
    <location>
        <position position="41"/>
    </location>
    <ligand>
        <name>Mg(2+)</name>
        <dbReference type="ChEBI" id="CHEBI:18420"/>
        <label>1</label>
    </ligand>
</feature>
<accession>A0A518DW83</accession>
<dbReference type="CDD" id="cd02194">
    <property type="entry name" value="ThiL"/>
    <property type="match status" value="1"/>
</dbReference>
<feature type="domain" description="PurM-like N-terminal" evidence="3">
    <location>
        <begin position="24"/>
        <end position="134"/>
    </location>
</feature>
<keyword evidence="2 5" id="KW-0808">Transferase</keyword>
<dbReference type="PIRSF" id="PIRSF005303">
    <property type="entry name" value="Thiam_monoph_kin"/>
    <property type="match status" value="1"/>
</dbReference>
<dbReference type="OrthoDB" id="9802811at2"/>
<comment type="function">
    <text evidence="2">Catalyzes the ATP-dependent phosphorylation of thiamine-monophosphate (TMP) to form thiamine-pyrophosphate (TPP), the active form of vitamin B1.</text>
</comment>
<evidence type="ECO:0000313" key="6">
    <source>
        <dbReference type="Proteomes" id="UP000317648"/>
    </source>
</evidence>
<dbReference type="PANTHER" id="PTHR30270:SF0">
    <property type="entry name" value="THIAMINE-MONOPHOSPHATE KINASE"/>
    <property type="match status" value="1"/>
</dbReference>
<comment type="pathway">
    <text evidence="2">Cofactor biosynthesis; thiamine diphosphate biosynthesis; thiamine diphosphate from thiamine phosphate: step 1/1.</text>
</comment>
<dbReference type="HAMAP" id="MF_02128">
    <property type="entry name" value="TMP_kinase"/>
    <property type="match status" value="1"/>
</dbReference>
<dbReference type="GO" id="GO:0000287">
    <property type="term" value="F:magnesium ion binding"/>
    <property type="evidence" value="ECO:0007669"/>
    <property type="project" value="UniProtKB-UniRule"/>
</dbReference>
<keyword evidence="1 2" id="KW-0784">Thiamine biosynthesis</keyword>
<dbReference type="Pfam" id="PF02769">
    <property type="entry name" value="AIRS_C"/>
    <property type="match status" value="1"/>
</dbReference>
<dbReference type="KEGG" id="lcre:Pla8534_39150"/>
<dbReference type="Pfam" id="PF00586">
    <property type="entry name" value="AIRS"/>
    <property type="match status" value="1"/>
</dbReference>
<keyword evidence="2" id="KW-0067">ATP-binding</keyword>
<feature type="binding site" evidence="2">
    <location>
        <position position="48"/>
    </location>
    <ligand>
        <name>substrate</name>
    </ligand>
</feature>
<feature type="binding site" evidence="2">
    <location>
        <position position="100"/>
    </location>
    <ligand>
        <name>ATP</name>
        <dbReference type="ChEBI" id="CHEBI:30616"/>
    </ligand>
</feature>
<feature type="binding site" evidence="2">
    <location>
        <position position="191"/>
    </location>
    <ligand>
        <name>Mg(2+)</name>
        <dbReference type="ChEBI" id="CHEBI:18420"/>
        <label>3</label>
    </ligand>
</feature>
<feature type="binding site" evidence="2">
    <location>
        <position position="41"/>
    </location>
    <ligand>
        <name>Mg(2+)</name>
        <dbReference type="ChEBI" id="CHEBI:18420"/>
        <label>2</label>
    </ligand>
</feature>
<dbReference type="RefSeq" id="WP_145054768.1">
    <property type="nucleotide sequence ID" value="NZ_CP036433.1"/>
</dbReference>
<dbReference type="GO" id="GO:0009229">
    <property type="term" value="P:thiamine diphosphate biosynthetic process"/>
    <property type="evidence" value="ECO:0007669"/>
    <property type="project" value="UniProtKB-UniRule"/>
</dbReference>
<dbReference type="InterPro" id="IPR036676">
    <property type="entry name" value="PurM-like_C_sf"/>
</dbReference>
<keyword evidence="2" id="KW-0547">Nucleotide-binding</keyword>
<feature type="binding site" evidence="2">
    <location>
        <position position="245"/>
    </location>
    <ligand>
        <name>substrate</name>
    </ligand>
</feature>